<sequence length="89" mass="9930">MTTLHDTQPSFIDRSQTETVLYRVAVSALTWRADAEPGYSIEEEQRWCLAPLQGIDPGLPIRVLVVDTILDPSRHRTELVQALVALSDG</sequence>
<gene>
    <name evidence="1" type="ORF">A7J15_13125</name>
</gene>
<organism evidence="1 2">
    <name type="scientific">Microbacterium sediminis</name>
    <dbReference type="NCBI Taxonomy" id="904291"/>
    <lineage>
        <taxon>Bacteria</taxon>
        <taxon>Bacillati</taxon>
        <taxon>Actinomycetota</taxon>
        <taxon>Actinomycetes</taxon>
        <taxon>Micrococcales</taxon>
        <taxon>Microbacteriaceae</taxon>
        <taxon>Microbacterium</taxon>
    </lineage>
</organism>
<dbReference type="Proteomes" id="UP000093355">
    <property type="component" value="Unassembled WGS sequence"/>
</dbReference>
<evidence type="ECO:0000313" key="2">
    <source>
        <dbReference type="Proteomes" id="UP000093355"/>
    </source>
</evidence>
<name>A0A1B9NH14_9MICO</name>
<dbReference type="OrthoDB" id="5007869at2"/>
<reference evidence="1 2" key="1">
    <citation type="submission" date="2016-05" db="EMBL/GenBank/DDBJ databases">
        <authorList>
            <person name="Lavstsen T."/>
            <person name="Jespersen J.S."/>
        </authorList>
    </citation>
    <scope>NUCLEOTIDE SEQUENCE [LARGE SCALE GENOMIC DNA]</scope>
    <source>
        <strain evidence="1 2">YLB-01</strain>
    </source>
</reference>
<comment type="caution">
    <text evidence="1">The sequence shown here is derived from an EMBL/GenBank/DDBJ whole genome shotgun (WGS) entry which is preliminary data.</text>
</comment>
<proteinExistence type="predicted"/>
<evidence type="ECO:0000313" key="1">
    <source>
        <dbReference type="EMBL" id="OCG75901.1"/>
    </source>
</evidence>
<dbReference type="EMBL" id="LXMD01000011">
    <property type="protein sequence ID" value="OCG75901.1"/>
    <property type="molecule type" value="Genomic_DNA"/>
</dbReference>
<accession>A0A1B9NH14</accession>
<protein>
    <submittedName>
        <fullName evidence="1">Uncharacterized protein</fullName>
    </submittedName>
</protein>
<dbReference type="STRING" id="904291.A7J15_13125"/>
<keyword evidence="2" id="KW-1185">Reference proteome</keyword>
<dbReference type="RefSeq" id="WP_067028825.1">
    <property type="nucleotide sequence ID" value="NZ_JRNY01000019.1"/>
</dbReference>
<dbReference type="AlphaFoldDB" id="A0A1B9NH14"/>